<keyword evidence="3" id="KW-1185">Reference proteome</keyword>
<evidence type="ECO:0000313" key="3">
    <source>
        <dbReference type="Proteomes" id="UP000182491"/>
    </source>
</evidence>
<dbReference type="STRING" id="388950.GCA_001611675_03422"/>
<evidence type="ECO:0008006" key="4">
    <source>
        <dbReference type="Google" id="ProtNLM"/>
    </source>
</evidence>
<dbReference type="Pfam" id="PF13148">
    <property type="entry name" value="DUF3987"/>
    <property type="match status" value="1"/>
</dbReference>
<dbReference type="InterPro" id="IPR025048">
    <property type="entry name" value="DUF3987"/>
</dbReference>
<feature type="region of interest" description="Disordered" evidence="1">
    <location>
        <begin position="1"/>
        <end position="24"/>
    </location>
</feature>
<feature type="compositionally biased region" description="Low complexity" evidence="1">
    <location>
        <begin position="1"/>
        <end position="20"/>
    </location>
</feature>
<protein>
    <recommendedName>
        <fullName evidence="4">DUF3987 domain-containing protein</fullName>
    </recommendedName>
</protein>
<accession>A0A1I7FL06</accession>
<name>A0A1I7FL06_9BACT</name>
<dbReference type="EMBL" id="FPCA01000001">
    <property type="protein sequence ID" value="SFU36835.1"/>
    <property type="molecule type" value="Genomic_DNA"/>
</dbReference>
<organism evidence="2 3">
    <name type="scientific">Pontibacter akesuensis</name>
    <dbReference type="NCBI Taxonomy" id="388950"/>
    <lineage>
        <taxon>Bacteria</taxon>
        <taxon>Pseudomonadati</taxon>
        <taxon>Bacteroidota</taxon>
        <taxon>Cytophagia</taxon>
        <taxon>Cytophagales</taxon>
        <taxon>Hymenobacteraceae</taxon>
        <taxon>Pontibacter</taxon>
    </lineage>
</organism>
<gene>
    <name evidence="2" type="ORF">SAMN04487941_0285</name>
</gene>
<proteinExistence type="predicted"/>
<evidence type="ECO:0000313" key="2">
    <source>
        <dbReference type="EMBL" id="SFU36835.1"/>
    </source>
</evidence>
<dbReference type="OrthoDB" id="2781056at2"/>
<sequence>MQMEQPQQDTQAQPDTLTPDFTQADLILEELRKEPAPAASKAKSPAANPFPVQAFPQAVQRIIRATNESLRFPLDFIATSMLTAAATAIGNTHTAYVMPGWQEGAVLYAALVAPPGSNKSHPLTFAFAPLAKRDDESYHRYAQERKEYDMLQGMSRKQRDPAAEEIEKPVLSKNLVSDFTQEALTEAHSHNPRGVCVVADELAGFIKNLNRYTSGGDVEFWLSAWSGKTVSVDRLSRISLRIKRPFIPIVGTIQNGVLLQLARDGKSDNGFIDRFLFAMPQQVRKERWSDLTLDAAHAYNWEKCISFLTDLRLEKDEWDTPVPRQLRFSPAAWARLQEWQAVNTDLCNAAESEALQGVYTKLESYAIRFALVLQLMAWACNEDGKEAIELKAVEGAILLAEYFRATARVVQRIVRNEDPLDRYSQGQRNLYAQLPQHFTTAEGLLAAERHGMPERTFKKFLSEKTLFTKVSHGQYEKQL</sequence>
<reference evidence="3" key="1">
    <citation type="submission" date="2016-10" db="EMBL/GenBank/DDBJ databases">
        <authorList>
            <person name="Varghese N."/>
        </authorList>
    </citation>
    <scope>NUCLEOTIDE SEQUENCE [LARGE SCALE GENOMIC DNA]</scope>
    <source>
        <strain evidence="3">DSM 18820</strain>
    </source>
</reference>
<dbReference type="Proteomes" id="UP000182491">
    <property type="component" value="Unassembled WGS sequence"/>
</dbReference>
<dbReference type="AlphaFoldDB" id="A0A1I7FL06"/>
<evidence type="ECO:0000256" key="1">
    <source>
        <dbReference type="SAM" id="MobiDB-lite"/>
    </source>
</evidence>